<keyword evidence="12 15" id="KW-0413">Isomerase</keyword>
<evidence type="ECO:0000256" key="2">
    <source>
        <dbReference type="ARBA" id="ARBA00022723"/>
    </source>
</evidence>
<comment type="domain">
    <text evidence="15">The C-terminal domain has nuclease activity and interacts with RecD. It interacts with RecA, facilitating its loading onto ssDNA.</text>
</comment>
<evidence type="ECO:0000256" key="10">
    <source>
        <dbReference type="ARBA" id="ARBA00023125"/>
    </source>
</evidence>
<keyword evidence="5 15" id="KW-0378">Hydrolase</keyword>
<feature type="binding site" evidence="15">
    <location>
        <position position="881"/>
    </location>
    <ligand>
        <name>Mg(2+)</name>
        <dbReference type="ChEBI" id="CHEBI:18420"/>
    </ligand>
</feature>
<evidence type="ECO:0000256" key="16">
    <source>
        <dbReference type="PROSITE-ProRule" id="PRU00560"/>
    </source>
</evidence>
<evidence type="ECO:0000256" key="8">
    <source>
        <dbReference type="ARBA" id="ARBA00022840"/>
    </source>
</evidence>
<comment type="catalytic activity">
    <reaction evidence="13 15">
        <text>Couples ATP hydrolysis with the unwinding of duplex DNA by translocating in the 3'-5' direction.</text>
        <dbReference type="EC" id="5.6.2.4"/>
    </reaction>
</comment>
<name>A0AAE3M439_9BACT</name>
<feature type="domain" description="UvrD-like helicase ATP-binding" evidence="17">
    <location>
        <begin position="3"/>
        <end position="429"/>
    </location>
</feature>
<keyword evidence="10 15" id="KW-0238">DNA-binding</keyword>
<evidence type="ECO:0000256" key="9">
    <source>
        <dbReference type="ARBA" id="ARBA00022842"/>
    </source>
</evidence>
<dbReference type="GO" id="GO:0000287">
    <property type="term" value="F:magnesium ion binding"/>
    <property type="evidence" value="ECO:0007669"/>
    <property type="project" value="UniProtKB-UniRule"/>
</dbReference>
<comment type="caution">
    <text evidence="19">The sequence shown here is derived from an EMBL/GenBank/DDBJ whole genome shotgun (WGS) entry which is preliminary data.</text>
</comment>
<evidence type="ECO:0000256" key="11">
    <source>
        <dbReference type="ARBA" id="ARBA00023204"/>
    </source>
</evidence>
<evidence type="ECO:0000313" key="19">
    <source>
        <dbReference type="EMBL" id="MCW3786862.1"/>
    </source>
</evidence>
<protein>
    <recommendedName>
        <fullName evidence="15">RecBCD enzyme subunit RecB</fullName>
        <ecNumber evidence="15">3.1.11.5</ecNumber>
        <ecNumber evidence="15">5.6.2.4</ecNumber>
    </recommendedName>
    <alternativeName>
        <fullName evidence="15">DNA 3'-5' helicase subunit RecB</fullName>
    </alternativeName>
    <alternativeName>
        <fullName evidence="15">Exonuclease V subunit RecB</fullName>
        <shortName evidence="15">ExoV subunit RecB</shortName>
    </alternativeName>
    <alternativeName>
        <fullName evidence="15">Helicase/nuclease RecBCD subunit RecB</fullName>
    </alternativeName>
</protein>
<dbReference type="GO" id="GO:0005829">
    <property type="term" value="C:cytosol"/>
    <property type="evidence" value="ECO:0007669"/>
    <property type="project" value="TreeGrafter"/>
</dbReference>
<evidence type="ECO:0000259" key="18">
    <source>
        <dbReference type="PROSITE" id="PS51217"/>
    </source>
</evidence>
<dbReference type="GO" id="GO:0005524">
    <property type="term" value="F:ATP binding"/>
    <property type="evidence" value="ECO:0007669"/>
    <property type="project" value="UniProtKB-UniRule"/>
</dbReference>
<feature type="binding site" evidence="15">
    <location>
        <position position="986"/>
    </location>
    <ligand>
        <name>Mg(2+)</name>
        <dbReference type="ChEBI" id="CHEBI:18420"/>
    </ligand>
</feature>
<evidence type="ECO:0000256" key="13">
    <source>
        <dbReference type="ARBA" id="ARBA00034617"/>
    </source>
</evidence>
<dbReference type="PROSITE" id="PS51217">
    <property type="entry name" value="UVRD_HELICASE_CTER"/>
    <property type="match status" value="1"/>
</dbReference>
<dbReference type="RefSeq" id="WP_301190426.1">
    <property type="nucleotide sequence ID" value="NZ_JAPDPJ010000020.1"/>
</dbReference>
<dbReference type="SUPFAM" id="SSF52540">
    <property type="entry name" value="P-loop containing nucleoside triphosphate hydrolases"/>
    <property type="match status" value="1"/>
</dbReference>
<dbReference type="InterPro" id="IPR011335">
    <property type="entry name" value="Restrct_endonuc-II-like"/>
</dbReference>
<evidence type="ECO:0000256" key="14">
    <source>
        <dbReference type="ARBA" id="ARBA00048988"/>
    </source>
</evidence>
<sequence>MASKILLPFNSLTVPLQNTNLIEASAGTGKTYSIAILVLRLIVERNIELKEVLMVTFTKAAVAELETRIRRFVRDGYNHIIGQPASDSNIQEVVEAAVNTFGKDEVLVRLKRARQQLDETSIFTIHGFCQISLSEFAFETGQLFDSDVIEDETAIIEKVVNEYWRKEITTIEVSLLQLLKDNGLSRTEIIDVVKKALSGKKFVCKDHFDYNKGLDKVRQSEERVKQNIQEFNYRFENNGEKENVKTNGNARKSFGNLLHDADGFRGVLISKQEKDYVGRLFGNLLESALFCESTQLELEEAIKEIKYYHYNNAIINTEGEIKRIKKELTQFSFDDLITNMHSAINSETSEQLITNLQNKYKAAFIDEFQDTDKYQYEIFNTIFNDSIVFYIGDPKQSIYRFRGADIETYLKAADQVKAAYTMKHNFRSTPNLIKALNCFFTNLNDPFFDTRIKYEEVENGLNLKELTFEGSSCSPLILHSEGSKSKIAQQTSYKVLELLTQDYKIKDRSVKPSDVGILVRSKSEGNAIKEALTGLNIPAITIDDTTIWNTKEAEMIKYVLTAIVDPNKPNINRAMLNCLTSKTKEELINPNNNTDLENFRELNNTLGENGVYTSLKQFMEMYNVSEYVFNSNPDNGERIISNLLQVSEVLHKKEVQSELSSSELLIWFGKSIADNSNDKSDDYTLRLESDEDAVQIVTIHKSKGLAYNIVIAPHLDLHAEPKYSPLEYKNPDSDKYCFSYYKTNEEKNWCGLQTEQENRRLIYVALTRAVYQCIIFQNTSSKGGNGSIKKFIEAASANEFIALGNSLSEPTDKYSRKKDDIRKVPEVFDCKINNNWQISSFSNLSDKHAFITGGEKNIMDEYSQFVFEDMPRGSILGNFLHQIFEYADFQVTNHKEVIVKADRLYPIIKNKNKKDYEYLINHTLNAKLGNDLNFKLSDIGNKSKLNELEFYFSTQDFNMQELTKLVPDFKSDKYSTIDGLMHGFIDLVFRHNGKYYILDWKSNYLGSSLSDYTSDKLDQAISANNYHLQYLIYTVALKRYLEQQISDFNYDEHFGGVIYMFLRGCRAGQDTGVFFDKPELNLIEKMDAVFGKLPVRHDLA</sequence>
<keyword evidence="3 15" id="KW-0547">Nucleotide-binding</keyword>
<dbReference type="EMBL" id="JAPDPJ010000020">
    <property type="protein sequence ID" value="MCW3786862.1"/>
    <property type="molecule type" value="Genomic_DNA"/>
</dbReference>
<evidence type="ECO:0000256" key="7">
    <source>
        <dbReference type="ARBA" id="ARBA00022839"/>
    </source>
</evidence>
<dbReference type="InterPro" id="IPR014016">
    <property type="entry name" value="UvrD-like_ATP-bd"/>
</dbReference>
<evidence type="ECO:0000256" key="5">
    <source>
        <dbReference type="ARBA" id="ARBA00022801"/>
    </source>
</evidence>
<keyword evidence="4 15" id="KW-0227">DNA damage</keyword>
<dbReference type="PROSITE" id="PS51198">
    <property type="entry name" value="UVRD_HELICASE_ATP_BIND"/>
    <property type="match status" value="1"/>
</dbReference>
<evidence type="ECO:0000256" key="12">
    <source>
        <dbReference type="ARBA" id="ARBA00023235"/>
    </source>
</evidence>
<feature type="binding site" evidence="16">
    <location>
        <begin position="24"/>
        <end position="31"/>
    </location>
    <ligand>
        <name>ATP</name>
        <dbReference type="ChEBI" id="CHEBI:30616"/>
    </ligand>
</feature>
<dbReference type="Proteomes" id="UP001209229">
    <property type="component" value="Unassembled WGS sequence"/>
</dbReference>
<comment type="catalytic activity">
    <reaction evidence="15">
        <text>Exonucleolytic cleavage (in the presence of ATP) in either 5'- to 3'- or 3'- to 5'-direction to yield 5'-phosphooligonucleotides.</text>
        <dbReference type="EC" id="3.1.11.5"/>
    </reaction>
</comment>
<comment type="catalytic activity">
    <reaction evidence="14 15">
        <text>ATP + H2O = ADP + phosphate + H(+)</text>
        <dbReference type="Rhea" id="RHEA:13065"/>
        <dbReference type="ChEBI" id="CHEBI:15377"/>
        <dbReference type="ChEBI" id="CHEBI:15378"/>
        <dbReference type="ChEBI" id="CHEBI:30616"/>
        <dbReference type="ChEBI" id="CHEBI:43474"/>
        <dbReference type="ChEBI" id="CHEBI:456216"/>
        <dbReference type="EC" id="5.6.2.4"/>
    </reaction>
</comment>
<evidence type="ECO:0000313" key="20">
    <source>
        <dbReference type="Proteomes" id="UP001209229"/>
    </source>
</evidence>
<feature type="region of interest" description="DNA-binding and helicase activity, interacts with RecC" evidence="15">
    <location>
        <begin position="1"/>
        <end position="822"/>
    </location>
</feature>
<dbReference type="GO" id="GO:0043138">
    <property type="term" value="F:3'-5' DNA helicase activity"/>
    <property type="evidence" value="ECO:0007669"/>
    <property type="project" value="UniProtKB-UniRule"/>
</dbReference>
<dbReference type="HAMAP" id="MF_01485">
    <property type="entry name" value="RecB"/>
    <property type="match status" value="1"/>
</dbReference>
<dbReference type="PANTHER" id="PTHR11070:SF23">
    <property type="entry name" value="RECBCD ENZYME SUBUNIT RECB"/>
    <property type="match status" value="1"/>
</dbReference>
<keyword evidence="1 15" id="KW-0540">Nuclease</keyword>
<keyword evidence="6 15" id="KW-0347">Helicase</keyword>
<dbReference type="PANTHER" id="PTHR11070">
    <property type="entry name" value="UVRD / RECB / PCRA DNA HELICASE FAMILY MEMBER"/>
    <property type="match status" value="1"/>
</dbReference>
<comment type="domain">
    <text evidence="15">The N-terminal DNA-binding domain is a ssDNA-dependent ATPase and has ATP-dependent 3'-5' helicase function. This domain interacts with RecC.</text>
</comment>
<dbReference type="InterPro" id="IPR011604">
    <property type="entry name" value="PDDEXK-like_dom_sf"/>
</dbReference>
<reference evidence="19" key="1">
    <citation type="submission" date="2022-10" db="EMBL/GenBank/DDBJ databases">
        <authorList>
            <person name="Yu W.X."/>
        </authorList>
    </citation>
    <scope>NUCLEOTIDE SEQUENCE</scope>
    <source>
        <strain evidence="19">AAT</strain>
    </source>
</reference>
<keyword evidence="2 15" id="KW-0479">Metal-binding</keyword>
<keyword evidence="8 15" id="KW-0067">ATP-binding</keyword>
<comment type="subunit">
    <text evidence="15">Heterotrimer of RecB, RecC and RecD. All subunits contribute to DNA-binding. Interacts with RecA.</text>
</comment>
<keyword evidence="11 15" id="KW-0234">DNA repair</keyword>
<dbReference type="GO" id="GO:0003677">
    <property type="term" value="F:DNA binding"/>
    <property type="evidence" value="ECO:0007669"/>
    <property type="project" value="UniProtKB-UniRule"/>
</dbReference>
<dbReference type="EC" id="5.6.2.4" evidence="15"/>
<feature type="active site" description="For nuclease activity" evidence="15">
    <location>
        <position position="999"/>
    </location>
</feature>
<keyword evidence="20" id="KW-1185">Reference proteome</keyword>
<comment type="similarity">
    <text evidence="15">Belongs to the helicase family. UvrD subfamily.</text>
</comment>
<comment type="miscellaneous">
    <text evidence="15">In the RecBCD complex, RecB has a slow 3'-5' helicase, an exonuclease activity and loads RecA onto ssDNA, RecD has a fast 5'-3' helicase activity, while RecC stimulates the ATPase and processivity of the RecB helicase and contributes to recognition of the Chi site.</text>
</comment>
<evidence type="ECO:0000256" key="15">
    <source>
        <dbReference type="HAMAP-Rule" id="MF_01485"/>
    </source>
</evidence>
<dbReference type="Gene3D" id="1.10.3170.10">
    <property type="entry name" value="Recbcd, chain B, domain 2"/>
    <property type="match status" value="1"/>
</dbReference>
<evidence type="ECO:0000256" key="3">
    <source>
        <dbReference type="ARBA" id="ARBA00022741"/>
    </source>
</evidence>
<dbReference type="Gene3D" id="3.90.320.10">
    <property type="match status" value="1"/>
</dbReference>
<proteinExistence type="inferred from homology"/>
<comment type="cofactor">
    <cofactor evidence="15">
        <name>Mg(2+)</name>
        <dbReference type="ChEBI" id="CHEBI:18420"/>
    </cofactor>
    <text evidence="15">Binds 1 Mg(2+) ion per subunit.</text>
</comment>
<dbReference type="GO" id="GO:0008854">
    <property type="term" value="F:exodeoxyribonuclease V activity"/>
    <property type="evidence" value="ECO:0007669"/>
    <property type="project" value="UniProtKB-EC"/>
</dbReference>
<organism evidence="19 20">
    <name type="scientific">Plebeiibacterium sediminum</name>
    <dbReference type="NCBI Taxonomy" id="2992112"/>
    <lineage>
        <taxon>Bacteria</taxon>
        <taxon>Pseudomonadati</taxon>
        <taxon>Bacteroidota</taxon>
        <taxon>Bacteroidia</taxon>
        <taxon>Marinilabiliales</taxon>
        <taxon>Marinilabiliaceae</taxon>
        <taxon>Plebeiibacterium</taxon>
    </lineage>
</organism>
<dbReference type="GO" id="GO:0000724">
    <property type="term" value="P:double-strand break repair via homologous recombination"/>
    <property type="evidence" value="ECO:0007669"/>
    <property type="project" value="UniProtKB-UniRule"/>
</dbReference>
<evidence type="ECO:0000256" key="4">
    <source>
        <dbReference type="ARBA" id="ARBA00022763"/>
    </source>
</evidence>
<dbReference type="AlphaFoldDB" id="A0AAE3M439"/>
<dbReference type="SUPFAM" id="SSF52980">
    <property type="entry name" value="Restriction endonuclease-like"/>
    <property type="match status" value="1"/>
</dbReference>
<keyword evidence="7 15" id="KW-0269">Exonuclease</keyword>
<accession>A0AAE3M439</accession>
<evidence type="ECO:0000256" key="1">
    <source>
        <dbReference type="ARBA" id="ARBA00022722"/>
    </source>
</evidence>
<dbReference type="EC" id="3.1.11.5" evidence="15"/>
<evidence type="ECO:0000259" key="17">
    <source>
        <dbReference type="PROSITE" id="PS51198"/>
    </source>
</evidence>
<dbReference type="CDD" id="cd22352">
    <property type="entry name" value="RecB_C-like"/>
    <property type="match status" value="1"/>
</dbReference>
<dbReference type="InterPro" id="IPR027417">
    <property type="entry name" value="P-loop_NTPase"/>
</dbReference>
<feature type="binding site" evidence="15">
    <location>
        <position position="999"/>
    </location>
    <ligand>
        <name>Mg(2+)</name>
        <dbReference type="ChEBI" id="CHEBI:18420"/>
    </ligand>
</feature>
<dbReference type="InterPro" id="IPR004586">
    <property type="entry name" value="RecB"/>
</dbReference>
<feature type="domain" description="UvrD-like helicase C-terminal" evidence="18">
    <location>
        <begin position="430"/>
        <end position="704"/>
    </location>
</feature>
<dbReference type="Gene3D" id="3.40.50.300">
    <property type="entry name" value="P-loop containing nucleotide triphosphate hydrolases"/>
    <property type="match status" value="2"/>
</dbReference>
<dbReference type="Gene3D" id="1.10.486.10">
    <property type="entry name" value="PCRA, domain 4"/>
    <property type="match status" value="1"/>
</dbReference>
<comment type="function">
    <text evidence="15">A helicase/nuclease that prepares dsDNA breaks (DSB) for recombinational DNA repair. Binds to DSBs and unwinds DNA via a highly rapid and processive ATP-dependent bidirectional helicase activity. Unwinds dsDNA until it encounters a Chi (crossover hotspot instigator) sequence from the 3' direction. Cuts ssDNA a few nucleotides 3' to the Chi site. The properties and activities of the enzyme are changed at Chi. The Chi-altered holoenzyme produces a long 3'-ssDNA overhang and facilitates RecA-binding to the ssDNA for homologous DNA recombination and repair. Holoenzyme degrades any linearized DNA that is unable to undergo homologous recombination. In the holoenzyme this subunit contributes ATPase, 3'-5' helicase, exonuclease activity and loads RecA onto ssDNA.</text>
</comment>
<keyword evidence="9 15" id="KW-0460">Magnesium</keyword>
<dbReference type="InterPro" id="IPR000212">
    <property type="entry name" value="DNA_helicase_UvrD/REP"/>
</dbReference>
<dbReference type="Pfam" id="PF13361">
    <property type="entry name" value="UvrD_C"/>
    <property type="match status" value="1"/>
</dbReference>
<feature type="region of interest" description="Nuclease activity, interacts with RecD and RecA" evidence="15">
    <location>
        <begin position="835"/>
        <end position="1100"/>
    </location>
</feature>
<dbReference type="GO" id="GO:0009338">
    <property type="term" value="C:exodeoxyribonuclease V complex"/>
    <property type="evidence" value="ECO:0007669"/>
    <property type="project" value="TreeGrafter"/>
</dbReference>
<gene>
    <name evidence="15" type="primary">recB</name>
    <name evidence="19" type="ORF">OM075_10315</name>
</gene>
<dbReference type="Pfam" id="PF00580">
    <property type="entry name" value="UvrD-helicase"/>
    <property type="match status" value="1"/>
</dbReference>
<evidence type="ECO:0000256" key="6">
    <source>
        <dbReference type="ARBA" id="ARBA00022806"/>
    </source>
</evidence>
<dbReference type="InterPro" id="IPR014017">
    <property type="entry name" value="DNA_helicase_UvrD-like_C"/>
</dbReference>